<gene>
    <name evidence="11" type="ORF">SAMN05421637_1939</name>
</gene>
<comment type="subcellular location">
    <subcellularLocation>
        <location evidence="1">Cell inner membrane</location>
        <topology evidence="1">Multi-pass membrane protein</topology>
    </subcellularLocation>
</comment>
<comment type="similarity">
    <text evidence="8">Belongs to the TRAP transporter small permease family.</text>
</comment>
<dbReference type="EMBL" id="FNZI01000004">
    <property type="protein sequence ID" value="SEJ47804.1"/>
    <property type="molecule type" value="Genomic_DNA"/>
</dbReference>
<keyword evidence="12" id="KW-1185">Reference proteome</keyword>
<feature type="transmembrane region" description="Helical" evidence="9">
    <location>
        <begin position="65"/>
        <end position="83"/>
    </location>
</feature>
<keyword evidence="2" id="KW-0813">Transport</keyword>
<dbReference type="PANTHER" id="PTHR35011:SF11">
    <property type="entry name" value="TRAP TRANSPORTER SMALL PERMEASE PROTEIN"/>
    <property type="match status" value="1"/>
</dbReference>
<dbReference type="GO" id="GO:0015740">
    <property type="term" value="P:C4-dicarboxylate transport"/>
    <property type="evidence" value="ECO:0007669"/>
    <property type="project" value="TreeGrafter"/>
</dbReference>
<dbReference type="GO" id="GO:0005886">
    <property type="term" value="C:plasma membrane"/>
    <property type="evidence" value="ECO:0007669"/>
    <property type="project" value="UniProtKB-SubCell"/>
</dbReference>
<evidence type="ECO:0000256" key="6">
    <source>
        <dbReference type="ARBA" id="ARBA00022989"/>
    </source>
</evidence>
<evidence type="ECO:0000256" key="3">
    <source>
        <dbReference type="ARBA" id="ARBA00022475"/>
    </source>
</evidence>
<sequence>MTASSRRDRIAAIARRIGAVVGAIELTVGGIALLTILVLVFHQALQRYLPIDQIAWTGEVSRFSLMWLTFIVAGLLVSTRGHIALEIADAIPHPMVVRGVQVFAMLVVAATGAGLMHEAWTLVATQGIIKSPVLRLPMSWVYVPVLLGSISITVRAAVAAVQVALFGPVLRETADGPVTPVAEDGEATA</sequence>
<dbReference type="STRING" id="1043493.SAMN05421637_1939"/>
<dbReference type="PANTHER" id="PTHR35011">
    <property type="entry name" value="2,3-DIKETO-L-GULONATE TRAP TRANSPORTER SMALL PERMEASE PROTEIN YIAM"/>
    <property type="match status" value="1"/>
</dbReference>
<dbReference type="Pfam" id="PF04290">
    <property type="entry name" value="DctQ"/>
    <property type="match status" value="1"/>
</dbReference>
<evidence type="ECO:0000259" key="10">
    <source>
        <dbReference type="Pfam" id="PF04290"/>
    </source>
</evidence>
<evidence type="ECO:0000256" key="9">
    <source>
        <dbReference type="SAM" id="Phobius"/>
    </source>
</evidence>
<evidence type="ECO:0000256" key="1">
    <source>
        <dbReference type="ARBA" id="ARBA00004429"/>
    </source>
</evidence>
<dbReference type="GO" id="GO:0022857">
    <property type="term" value="F:transmembrane transporter activity"/>
    <property type="evidence" value="ECO:0007669"/>
    <property type="project" value="TreeGrafter"/>
</dbReference>
<keyword evidence="6 9" id="KW-1133">Transmembrane helix</keyword>
<feature type="transmembrane region" description="Helical" evidence="9">
    <location>
        <begin position="95"/>
        <end position="120"/>
    </location>
</feature>
<evidence type="ECO:0000256" key="4">
    <source>
        <dbReference type="ARBA" id="ARBA00022519"/>
    </source>
</evidence>
<keyword evidence="5 9" id="KW-0812">Transmembrane</keyword>
<dbReference type="RefSeq" id="WP_052405742.1">
    <property type="nucleotide sequence ID" value="NZ_BBLU01000006.1"/>
</dbReference>
<dbReference type="InterPro" id="IPR007387">
    <property type="entry name" value="TRAP_DctQ"/>
</dbReference>
<proteinExistence type="inferred from homology"/>
<dbReference type="Proteomes" id="UP000183315">
    <property type="component" value="Unassembled WGS sequence"/>
</dbReference>
<accession>A0A1H6Z739</accession>
<protein>
    <submittedName>
        <fullName evidence="11">TRAP-type C4-dicarboxylate transport system, small permease component</fullName>
    </submittedName>
</protein>
<dbReference type="InterPro" id="IPR055348">
    <property type="entry name" value="DctQ"/>
</dbReference>
<reference evidence="12" key="1">
    <citation type="submission" date="2016-10" db="EMBL/GenBank/DDBJ databases">
        <authorList>
            <person name="Varghese N."/>
        </authorList>
    </citation>
    <scope>NUCLEOTIDE SEQUENCE [LARGE SCALE GENOMIC DNA]</scope>
    <source>
        <strain evidence="12">DSM 24868</strain>
    </source>
</reference>
<evidence type="ECO:0000256" key="5">
    <source>
        <dbReference type="ARBA" id="ARBA00022692"/>
    </source>
</evidence>
<evidence type="ECO:0000256" key="2">
    <source>
        <dbReference type="ARBA" id="ARBA00022448"/>
    </source>
</evidence>
<dbReference type="AlphaFoldDB" id="A0A1H6Z739"/>
<evidence type="ECO:0000256" key="7">
    <source>
        <dbReference type="ARBA" id="ARBA00023136"/>
    </source>
</evidence>
<evidence type="ECO:0000313" key="11">
    <source>
        <dbReference type="EMBL" id="SEJ47804.1"/>
    </source>
</evidence>
<dbReference type="eggNOG" id="ENOG5034ACY">
    <property type="taxonomic scope" value="Bacteria"/>
</dbReference>
<evidence type="ECO:0000313" key="12">
    <source>
        <dbReference type="Proteomes" id="UP000183315"/>
    </source>
</evidence>
<keyword evidence="7 9" id="KW-0472">Membrane</keyword>
<organism evidence="11 12">
    <name type="scientific">Demequina mangrovi</name>
    <dbReference type="NCBI Taxonomy" id="1043493"/>
    <lineage>
        <taxon>Bacteria</taxon>
        <taxon>Bacillati</taxon>
        <taxon>Actinomycetota</taxon>
        <taxon>Actinomycetes</taxon>
        <taxon>Micrococcales</taxon>
        <taxon>Demequinaceae</taxon>
        <taxon>Demequina</taxon>
    </lineage>
</organism>
<evidence type="ECO:0000256" key="8">
    <source>
        <dbReference type="ARBA" id="ARBA00038436"/>
    </source>
</evidence>
<feature type="transmembrane region" description="Helical" evidence="9">
    <location>
        <begin position="20"/>
        <end position="45"/>
    </location>
</feature>
<keyword evidence="4" id="KW-0997">Cell inner membrane</keyword>
<name>A0A1H6Z739_9MICO</name>
<feature type="domain" description="Tripartite ATP-independent periplasmic transporters DctQ component" evidence="10">
    <location>
        <begin position="36"/>
        <end position="163"/>
    </location>
</feature>
<feature type="transmembrane region" description="Helical" evidence="9">
    <location>
        <begin position="140"/>
        <end position="161"/>
    </location>
</feature>
<keyword evidence="3" id="KW-1003">Cell membrane</keyword>